<sequence length="98" mass="10960">MKPGTDPAVLDELTTRLMRRTTPDERAAAISCTHKVAAIAKDWPTGPVDDAGTPLNTDTDQAWRHWQQIQDWAETATYLARLIALAEDVARHDEPRLI</sequence>
<protein>
    <submittedName>
        <fullName evidence="1">Uncharacterized protein</fullName>
    </submittedName>
</protein>
<reference evidence="1 2" key="1">
    <citation type="submission" date="2017-07" db="EMBL/GenBank/DDBJ databases">
        <title>Draft whole genome sequences of clinical Proprionibacteriaceae strains.</title>
        <authorList>
            <person name="Bernier A.-M."/>
            <person name="Bernard K."/>
            <person name="Domingo M.-C."/>
        </authorList>
    </citation>
    <scope>NUCLEOTIDE SEQUENCE [LARGE SCALE GENOMIC DNA]</scope>
    <source>
        <strain evidence="1 2">NML 130396</strain>
    </source>
</reference>
<dbReference type="Proteomes" id="UP000216311">
    <property type="component" value="Unassembled WGS sequence"/>
</dbReference>
<proteinExistence type="predicted"/>
<dbReference type="AlphaFoldDB" id="A0A255H1E1"/>
<dbReference type="RefSeq" id="WP_094364093.1">
    <property type="nucleotide sequence ID" value="NZ_NMVQ01000015.1"/>
</dbReference>
<dbReference type="EMBL" id="NMVQ01000015">
    <property type="protein sequence ID" value="OYO21491.1"/>
    <property type="molecule type" value="Genomic_DNA"/>
</dbReference>
<name>A0A255H1E1_9ACTN</name>
<evidence type="ECO:0000313" key="2">
    <source>
        <dbReference type="Proteomes" id="UP000216311"/>
    </source>
</evidence>
<keyword evidence="2" id="KW-1185">Reference proteome</keyword>
<organism evidence="1 2">
    <name type="scientific">Enemella dayhoffiae</name>
    <dbReference type="NCBI Taxonomy" id="2016507"/>
    <lineage>
        <taxon>Bacteria</taxon>
        <taxon>Bacillati</taxon>
        <taxon>Actinomycetota</taxon>
        <taxon>Actinomycetes</taxon>
        <taxon>Propionibacteriales</taxon>
        <taxon>Propionibacteriaceae</taxon>
        <taxon>Enemella</taxon>
    </lineage>
</organism>
<accession>A0A255H1E1</accession>
<comment type="caution">
    <text evidence="1">The sequence shown here is derived from an EMBL/GenBank/DDBJ whole genome shotgun (WGS) entry which is preliminary data.</text>
</comment>
<gene>
    <name evidence="1" type="ORF">CGZ93_10460</name>
</gene>
<evidence type="ECO:0000313" key="1">
    <source>
        <dbReference type="EMBL" id="OYO21491.1"/>
    </source>
</evidence>